<dbReference type="AlphaFoldDB" id="A0A7W6AI90"/>
<accession>A0A7W6AI90</accession>
<name>A0A7W6AI90_9HYPH</name>
<evidence type="ECO:0000259" key="1">
    <source>
        <dbReference type="Pfam" id="PF09413"/>
    </source>
</evidence>
<dbReference type="Gene3D" id="3.30.70.790">
    <property type="entry name" value="UreE, C-terminal domain"/>
    <property type="match status" value="1"/>
</dbReference>
<reference evidence="5" key="2">
    <citation type="journal article" date="2019" name="Int. J. Syst. Evol. Microbiol.">
        <title>The Global Catalogue of Microorganisms (GCM) 10K type strain sequencing project: providing services to taxonomists for standard genome sequencing and annotation.</title>
        <authorList>
            <consortium name="The Broad Institute Genomics Platform"/>
            <consortium name="The Broad Institute Genome Sequencing Center for Infectious Disease"/>
            <person name="Wu L."/>
            <person name="Ma J."/>
        </authorList>
    </citation>
    <scope>NUCLEOTIDE SEQUENCE [LARGE SCALE GENOMIC DNA]</scope>
    <source>
        <strain evidence="5">NBRC 107710</strain>
    </source>
</reference>
<comment type="caution">
    <text evidence="3">The sequence shown here is derived from an EMBL/GenBank/DDBJ whole genome shotgun (WGS) entry which is preliminary data.</text>
</comment>
<reference evidence="2" key="1">
    <citation type="journal article" date="2014" name="Int. J. Syst. Evol. Microbiol.">
        <title>Complete genome of a new Firmicutes species belonging to the dominant human colonic microbiota ('Ruminococcus bicirculans') reveals two chromosomes and a selective capacity to utilize plant glucans.</title>
        <authorList>
            <consortium name="NISC Comparative Sequencing Program"/>
            <person name="Wegmann U."/>
            <person name="Louis P."/>
            <person name="Goesmann A."/>
            <person name="Henrissat B."/>
            <person name="Duncan S.H."/>
            <person name="Flint H.J."/>
        </authorList>
    </citation>
    <scope>NUCLEOTIDE SEQUENCE</scope>
    <source>
        <strain evidence="2">NBRC 107710</strain>
    </source>
</reference>
<reference evidence="3 4" key="3">
    <citation type="submission" date="2020-08" db="EMBL/GenBank/DDBJ databases">
        <title>Genomic Encyclopedia of Type Strains, Phase IV (KMG-IV): sequencing the most valuable type-strain genomes for metagenomic binning, comparative biology and taxonomic classification.</title>
        <authorList>
            <person name="Goeker M."/>
        </authorList>
    </citation>
    <scope>NUCLEOTIDE SEQUENCE [LARGE SCALE GENOMIC DNA]</scope>
    <source>
        <strain evidence="3 4">DSM 24105</strain>
    </source>
</reference>
<sequence>MTELIRTNDVVLIGFARSLLEGAEIPVLVADEHMSLMEGSIGAFGRRLLVPDDHVRQARRILTDAGLASELRDDGAR</sequence>
<dbReference type="RefSeq" id="WP_183507129.1">
    <property type="nucleotide sequence ID" value="NZ_BSPG01000015.1"/>
</dbReference>
<evidence type="ECO:0000313" key="5">
    <source>
        <dbReference type="Proteomes" id="UP001156881"/>
    </source>
</evidence>
<dbReference type="EMBL" id="BSPG01000015">
    <property type="protein sequence ID" value="GLS44805.1"/>
    <property type="molecule type" value="Genomic_DNA"/>
</dbReference>
<protein>
    <recommendedName>
        <fullName evidence="1">DUF2007 domain-containing protein</fullName>
    </recommendedName>
</protein>
<dbReference type="EMBL" id="JACIDN010000006">
    <property type="protein sequence ID" value="MBB3903822.1"/>
    <property type="molecule type" value="Genomic_DNA"/>
</dbReference>
<dbReference type="InterPro" id="IPR011322">
    <property type="entry name" value="N-reg_PII-like_a/b"/>
</dbReference>
<evidence type="ECO:0000313" key="2">
    <source>
        <dbReference type="EMBL" id="GLS44805.1"/>
    </source>
</evidence>
<evidence type="ECO:0000313" key="4">
    <source>
        <dbReference type="Proteomes" id="UP000517759"/>
    </source>
</evidence>
<dbReference type="Pfam" id="PF09413">
    <property type="entry name" value="DUF2007"/>
    <property type="match status" value="1"/>
</dbReference>
<dbReference type="InterPro" id="IPR018551">
    <property type="entry name" value="DUF2007"/>
</dbReference>
<dbReference type="SUPFAM" id="SSF54913">
    <property type="entry name" value="GlnB-like"/>
    <property type="match status" value="1"/>
</dbReference>
<dbReference type="Proteomes" id="UP001156881">
    <property type="component" value="Unassembled WGS sequence"/>
</dbReference>
<keyword evidence="5" id="KW-1185">Reference proteome</keyword>
<dbReference type="Proteomes" id="UP000517759">
    <property type="component" value="Unassembled WGS sequence"/>
</dbReference>
<evidence type="ECO:0000313" key="3">
    <source>
        <dbReference type="EMBL" id="MBB3903822.1"/>
    </source>
</evidence>
<reference evidence="2" key="4">
    <citation type="submission" date="2023-01" db="EMBL/GenBank/DDBJ databases">
        <title>Draft genome sequence of Methylobacterium brachythecii strain NBRC 107710.</title>
        <authorList>
            <person name="Sun Q."/>
            <person name="Mori K."/>
        </authorList>
    </citation>
    <scope>NUCLEOTIDE SEQUENCE</scope>
    <source>
        <strain evidence="2">NBRC 107710</strain>
    </source>
</reference>
<organism evidence="3 4">
    <name type="scientific">Methylobacterium brachythecii</name>
    <dbReference type="NCBI Taxonomy" id="1176177"/>
    <lineage>
        <taxon>Bacteria</taxon>
        <taxon>Pseudomonadati</taxon>
        <taxon>Pseudomonadota</taxon>
        <taxon>Alphaproteobacteria</taxon>
        <taxon>Hyphomicrobiales</taxon>
        <taxon>Methylobacteriaceae</taxon>
        <taxon>Methylobacterium</taxon>
    </lineage>
</organism>
<gene>
    <name evidence="2" type="ORF">GCM10007884_27940</name>
    <name evidence="3" type="ORF">GGR33_003336</name>
</gene>
<proteinExistence type="predicted"/>
<feature type="domain" description="DUF2007" evidence="1">
    <location>
        <begin position="1"/>
        <end position="65"/>
    </location>
</feature>